<accession>A0ABN1LAR8</accession>
<dbReference type="SUPFAM" id="SSF54534">
    <property type="entry name" value="FKBP-like"/>
    <property type="match status" value="1"/>
</dbReference>
<dbReference type="GO" id="GO:0003746">
    <property type="term" value="F:translation elongation factor activity"/>
    <property type="evidence" value="ECO:0007669"/>
    <property type="project" value="UniProtKB-KW"/>
</dbReference>
<evidence type="ECO:0000256" key="1">
    <source>
        <dbReference type="SAM" id="Coils"/>
    </source>
</evidence>
<keyword evidence="3" id="KW-1185">Reference proteome</keyword>
<organism evidence="2 3">
    <name type="scientific">Colwellia asteriadis</name>
    <dbReference type="NCBI Taxonomy" id="517723"/>
    <lineage>
        <taxon>Bacteria</taxon>
        <taxon>Pseudomonadati</taxon>
        <taxon>Pseudomonadota</taxon>
        <taxon>Gammaproteobacteria</taxon>
        <taxon>Alteromonadales</taxon>
        <taxon>Colwelliaceae</taxon>
        <taxon>Colwellia</taxon>
    </lineage>
</organism>
<name>A0ABN1LAR8_9GAMM</name>
<dbReference type="RefSeq" id="WP_343818859.1">
    <property type="nucleotide sequence ID" value="NZ_BAAAFA010000013.1"/>
</dbReference>
<protein>
    <submittedName>
        <fullName evidence="2">GreA/GreB family elongation factor</fullName>
    </submittedName>
</protein>
<feature type="coiled-coil region" evidence="1">
    <location>
        <begin position="17"/>
        <end position="80"/>
    </location>
</feature>
<evidence type="ECO:0000313" key="2">
    <source>
        <dbReference type="EMBL" id="GAA0823201.1"/>
    </source>
</evidence>
<gene>
    <name evidence="2" type="ORF">GCM10009111_32510</name>
</gene>
<keyword evidence="1" id="KW-0175">Coiled coil</keyword>
<dbReference type="Proteomes" id="UP001500021">
    <property type="component" value="Unassembled WGS sequence"/>
</dbReference>
<evidence type="ECO:0000313" key="3">
    <source>
        <dbReference type="Proteomes" id="UP001500021"/>
    </source>
</evidence>
<dbReference type="EMBL" id="BAAAFA010000013">
    <property type="protein sequence ID" value="GAA0823201.1"/>
    <property type="molecule type" value="Genomic_DNA"/>
</dbReference>
<keyword evidence="2" id="KW-0648">Protein biosynthesis</keyword>
<sequence length="166" mass="18110">MHKTSSFNKQQLIAVIIADLQKELLQAQQAANEAHAAAVDDESVAETQYDTLAIEASYLAEGQSRRVQEYRNAIDELNALSCKEYSADDAISLSALVQLAQDSESNSWFFIAPAAGGFRCTIANRNITVITAKSPMGMALLGKYQDDDIAIMLGNNSLNDYIKQVC</sequence>
<reference evidence="2 3" key="1">
    <citation type="journal article" date="2019" name="Int. J. Syst. Evol. Microbiol.">
        <title>The Global Catalogue of Microorganisms (GCM) 10K type strain sequencing project: providing services to taxonomists for standard genome sequencing and annotation.</title>
        <authorList>
            <consortium name="The Broad Institute Genomics Platform"/>
            <consortium name="The Broad Institute Genome Sequencing Center for Infectious Disease"/>
            <person name="Wu L."/>
            <person name="Ma J."/>
        </authorList>
    </citation>
    <scope>NUCLEOTIDE SEQUENCE [LARGE SCALE GENOMIC DNA]</scope>
    <source>
        <strain evidence="2 3">JCM 15608</strain>
    </source>
</reference>
<proteinExistence type="predicted"/>
<comment type="caution">
    <text evidence="2">The sequence shown here is derived from an EMBL/GenBank/DDBJ whole genome shotgun (WGS) entry which is preliminary data.</text>
</comment>
<keyword evidence="2" id="KW-0251">Elongation factor</keyword>